<keyword evidence="11 12" id="KW-0472">Membrane</keyword>
<comment type="catalytic activity">
    <reaction evidence="1">
        <text>ATP + protein L-histidine = ADP + protein N-phospho-L-histidine.</text>
        <dbReference type="EC" id="2.7.13.3"/>
    </reaction>
</comment>
<organism evidence="15 16">
    <name type="scientific">Candidatus Competibacter phosphatis</name>
    <dbReference type="NCBI Taxonomy" id="221280"/>
    <lineage>
        <taxon>Bacteria</taxon>
        <taxon>Pseudomonadati</taxon>
        <taxon>Pseudomonadota</taxon>
        <taxon>Gammaproteobacteria</taxon>
        <taxon>Candidatus Competibacteraceae</taxon>
        <taxon>Candidatus Competibacter</taxon>
    </lineage>
</organism>
<evidence type="ECO:0000256" key="12">
    <source>
        <dbReference type="SAM" id="Phobius"/>
    </source>
</evidence>
<evidence type="ECO:0000256" key="10">
    <source>
        <dbReference type="ARBA" id="ARBA00023012"/>
    </source>
</evidence>
<dbReference type="InterPro" id="IPR004358">
    <property type="entry name" value="Sig_transdc_His_kin-like_C"/>
</dbReference>
<keyword evidence="5" id="KW-0597">Phosphoprotein</keyword>
<evidence type="ECO:0000256" key="2">
    <source>
        <dbReference type="ARBA" id="ARBA00004651"/>
    </source>
</evidence>
<accession>A0ABX1TIJ3</accession>
<keyword evidence="8 15" id="KW-0418">Kinase</keyword>
<name>A0ABX1TIJ3_9GAMM</name>
<evidence type="ECO:0000313" key="15">
    <source>
        <dbReference type="EMBL" id="NMQ19197.1"/>
    </source>
</evidence>
<dbReference type="SUPFAM" id="SSF55874">
    <property type="entry name" value="ATPase domain of HSP90 chaperone/DNA topoisomerase II/histidine kinase"/>
    <property type="match status" value="1"/>
</dbReference>
<dbReference type="EMBL" id="SPMZ01000022">
    <property type="protein sequence ID" value="NMQ19197.1"/>
    <property type="molecule type" value="Genomic_DNA"/>
</dbReference>
<feature type="transmembrane region" description="Helical" evidence="12">
    <location>
        <begin position="6"/>
        <end position="26"/>
    </location>
</feature>
<dbReference type="Proteomes" id="UP000760480">
    <property type="component" value="Unassembled WGS sequence"/>
</dbReference>
<dbReference type="SUPFAM" id="SSF47384">
    <property type="entry name" value="Homodimeric domain of signal transducing histidine kinase"/>
    <property type="match status" value="1"/>
</dbReference>
<dbReference type="PANTHER" id="PTHR45436">
    <property type="entry name" value="SENSOR HISTIDINE KINASE YKOH"/>
    <property type="match status" value="1"/>
</dbReference>
<evidence type="ECO:0000256" key="6">
    <source>
        <dbReference type="ARBA" id="ARBA00022679"/>
    </source>
</evidence>
<comment type="caution">
    <text evidence="15">The sequence shown here is derived from an EMBL/GenBank/DDBJ whole genome shotgun (WGS) entry which is preliminary data.</text>
</comment>
<keyword evidence="9 12" id="KW-1133">Transmembrane helix</keyword>
<dbReference type="CDD" id="cd00082">
    <property type="entry name" value="HisKA"/>
    <property type="match status" value="1"/>
</dbReference>
<dbReference type="Pfam" id="PF02518">
    <property type="entry name" value="HATPase_c"/>
    <property type="match status" value="1"/>
</dbReference>
<dbReference type="EC" id="2.7.13.3" evidence="3"/>
<dbReference type="SUPFAM" id="SSF103190">
    <property type="entry name" value="Sensory domain-like"/>
    <property type="match status" value="1"/>
</dbReference>
<keyword evidence="4" id="KW-1003">Cell membrane</keyword>
<dbReference type="PROSITE" id="PS50885">
    <property type="entry name" value="HAMP"/>
    <property type="match status" value="1"/>
</dbReference>
<dbReference type="InterPro" id="IPR003594">
    <property type="entry name" value="HATPase_dom"/>
</dbReference>
<evidence type="ECO:0000256" key="1">
    <source>
        <dbReference type="ARBA" id="ARBA00000085"/>
    </source>
</evidence>
<dbReference type="InterPro" id="IPR003660">
    <property type="entry name" value="HAMP_dom"/>
</dbReference>
<feature type="domain" description="Histidine kinase" evidence="13">
    <location>
        <begin position="262"/>
        <end position="480"/>
    </location>
</feature>
<evidence type="ECO:0000256" key="8">
    <source>
        <dbReference type="ARBA" id="ARBA00022777"/>
    </source>
</evidence>
<comment type="subcellular location">
    <subcellularLocation>
        <location evidence="2">Cell membrane</location>
        <topology evidence="2">Multi-pass membrane protein</topology>
    </subcellularLocation>
</comment>
<dbReference type="PANTHER" id="PTHR45436:SF10">
    <property type="entry name" value="HISTIDINE KINASE"/>
    <property type="match status" value="1"/>
</dbReference>
<dbReference type="Gene3D" id="3.30.565.10">
    <property type="entry name" value="Histidine kinase-like ATPase, C-terminal domain"/>
    <property type="match status" value="1"/>
</dbReference>
<dbReference type="InterPro" id="IPR003661">
    <property type="entry name" value="HisK_dim/P_dom"/>
</dbReference>
<dbReference type="RefSeq" id="WP_169248456.1">
    <property type="nucleotide sequence ID" value="NZ_SPMZ01000022.1"/>
</dbReference>
<dbReference type="InterPro" id="IPR050428">
    <property type="entry name" value="TCS_sensor_his_kinase"/>
</dbReference>
<evidence type="ECO:0000256" key="9">
    <source>
        <dbReference type="ARBA" id="ARBA00022989"/>
    </source>
</evidence>
<evidence type="ECO:0000256" key="5">
    <source>
        <dbReference type="ARBA" id="ARBA00022553"/>
    </source>
</evidence>
<keyword evidence="16" id="KW-1185">Reference proteome</keyword>
<dbReference type="Gene3D" id="3.30.450.20">
    <property type="entry name" value="PAS domain"/>
    <property type="match status" value="1"/>
</dbReference>
<protein>
    <recommendedName>
        <fullName evidence="3">histidine kinase</fullName>
        <ecNumber evidence="3">2.7.13.3</ecNumber>
    </recommendedName>
</protein>
<gene>
    <name evidence="15" type="primary">creC</name>
    <name evidence="15" type="ORF">E4P82_08290</name>
</gene>
<dbReference type="Pfam" id="PF00512">
    <property type="entry name" value="HisKA"/>
    <property type="match status" value="1"/>
</dbReference>
<keyword evidence="10" id="KW-0902">Two-component regulatory system</keyword>
<evidence type="ECO:0000256" key="7">
    <source>
        <dbReference type="ARBA" id="ARBA00022692"/>
    </source>
</evidence>
<dbReference type="PRINTS" id="PR00344">
    <property type="entry name" value="BCTRLSENSOR"/>
</dbReference>
<evidence type="ECO:0000259" key="14">
    <source>
        <dbReference type="PROSITE" id="PS50885"/>
    </source>
</evidence>
<dbReference type="GO" id="GO:0004673">
    <property type="term" value="F:protein histidine kinase activity"/>
    <property type="evidence" value="ECO:0007669"/>
    <property type="project" value="UniProtKB-EC"/>
</dbReference>
<dbReference type="InterPro" id="IPR036890">
    <property type="entry name" value="HATPase_C_sf"/>
</dbReference>
<keyword evidence="7 12" id="KW-0812">Transmembrane</keyword>
<keyword evidence="6 15" id="KW-0808">Transferase</keyword>
<feature type="domain" description="HAMP" evidence="14">
    <location>
        <begin position="204"/>
        <end position="255"/>
    </location>
</feature>
<evidence type="ECO:0000256" key="11">
    <source>
        <dbReference type="ARBA" id="ARBA00023136"/>
    </source>
</evidence>
<dbReference type="PROSITE" id="PS50109">
    <property type="entry name" value="HIS_KIN"/>
    <property type="match status" value="1"/>
</dbReference>
<dbReference type="Gene3D" id="1.10.287.130">
    <property type="match status" value="1"/>
</dbReference>
<reference evidence="15 16" key="1">
    <citation type="submission" date="2019-03" db="EMBL/GenBank/DDBJ databases">
        <title>Metabolic reconstructions from genomes of highly enriched 'Candidatus Accumulibacter' and 'Candidatus Competibacter' bioreactor populations.</title>
        <authorList>
            <person name="Annavajhala M.K."/>
            <person name="Welles L."/>
            <person name="Abbas B."/>
            <person name="Sorokin D."/>
            <person name="Park H."/>
            <person name="Van Loosdrecht M."/>
            <person name="Chandran K."/>
        </authorList>
    </citation>
    <scope>NUCLEOTIDE SEQUENCE [LARGE SCALE GENOMIC DNA]</scope>
    <source>
        <strain evidence="15 16">SBR_G</strain>
    </source>
</reference>
<evidence type="ECO:0000256" key="4">
    <source>
        <dbReference type="ARBA" id="ARBA00022475"/>
    </source>
</evidence>
<proteinExistence type="predicted"/>
<evidence type="ECO:0000313" key="16">
    <source>
        <dbReference type="Proteomes" id="UP000760480"/>
    </source>
</evidence>
<dbReference type="SMART" id="SM00387">
    <property type="entry name" value="HATPase_c"/>
    <property type="match status" value="1"/>
</dbReference>
<sequence>MRLGLKLFLGYFLIVGLGVYFSLNIFGKELKPAFRQATEDTLIDTANLLAVLVRDDLLDGGIADGRFQERLAEYANRAPNARIWDIAKQAFDHRIYITDQRGVVLFDSSGRDVGQDYSRWNDVHLTLRGQYGARTTRDDPHDERTSVMYVAAPVRDGERIVGVLTVAKPGASVQPFVDRAEAKLYRAAAVLVAVSLTVGLVFSWSLAHSIGRLAGYARAAADGRRALVPKGGGPELRALAEAVETMRSKLDGRDYVERYVHTLTHEMKSPLAAIAGAAELLQGELPGPQRERFANLVAGEAERLQQLVERLLALATVEQRREPQERRPVELRRTVEEWRTARAPAIARKDLEIDNRIAEGAAFLGEPFLLVQAIGNLLDNALDFTPAHGTVTIEADPAGNVWRLSVTNSGSAIPDYARERLFERFYSLPRPDTGRKSTGLGLAFVREVAQLHGGTVTVDNVPDADGAIIGVVARLSLPAA</sequence>
<dbReference type="NCBIfam" id="NF008312">
    <property type="entry name" value="PRK11100.1"/>
    <property type="match status" value="1"/>
</dbReference>
<dbReference type="SMART" id="SM00388">
    <property type="entry name" value="HisKA"/>
    <property type="match status" value="1"/>
</dbReference>
<dbReference type="InterPro" id="IPR005467">
    <property type="entry name" value="His_kinase_dom"/>
</dbReference>
<dbReference type="InterPro" id="IPR029151">
    <property type="entry name" value="Sensor-like_sf"/>
</dbReference>
<evidence type="ECO:0000256" key="3">
    <source>
        <dbReference type="ARBA" id="ARBA00012438"/>
    </source>
</evidence>
<dbReference type="InterPro" id="IPR036097">
    <property type="entry name" value="HisK_dim/P_sf"/>
</dbReference>
<evidence type="ECO:0000259" key="13">
    <source>
        <dbReference type="PROSITE" id="PS50109"/>
    </source>
</evidence>